<keyword evidence="2" id="KW-1185">Reference proteome</keyword>
<protein>
    <submittedName>
        <fullName evidence="1">Uncharacterized protein</fullName>
    </submittedName>
</protein>
<dbReference type="RefSeq" id="YP_009855761.1">
    <property type="nucleotide sequence ID" value="NC_048847.1"/>
</dbReference>
<dbReference type="Proteomes" id="UP000479357">
    <property type="component" value="Segment"/>
</dbReference>
<dbReference type="KEGG" id="vg:55626501"/>
<organism evidence="1 2">
    <name type="scientific">Alteromonas phage vB_AmeM_PT11-V22</name>
    <dbReference type="NCBI Taxonomy" id="2704031"/>
    <lineage>
        <taxon>Viruses</taxon>
        <taxon>Duplodnaviria</taxon>
        <taxon>Heunggongvirae</taxon>
        <taxon>Uroviricota</taxon>
        <taxon>Caudoviricetes</taxon>
        <taxon>Myoalterovirus</taxon>
        <taxon>Myoalterovirus PT11V22</taxon>
    </lineage>
</organism>
<dbReference type="GeneID" id="55626501"/>
<proteinExistence type="predicted"/>
<dbReference type="EMBL" id="MN877442">
    <property type="protein sequence ID" value="QHZ59837.1"/>
    <property type="molecule type" value="Genomic_DNA"/>
</dbReference>
<name>A0A6C0R1Y7_9CAUD</name>
<sequence>MKLTLDTREYFNELDDESKFELLNKTQLKVKRLERVAEDLATWREGSIYYEEALSDLRSYLGEGE</sequence>
<accession>A0A6C0R1Y7</accession>
<evidence type="ECO:0000313" key="2">
    <source>
        <dbReference type="Proteomes" id="UP000479357"/>
    </source>
</evidence>
<evidence type="ECO:0000313" key="1">
    <source>
        <dbReference type="EMBL" id="QHZ59837.1"/>
    </source>
</evidence>
<reference evidence="1 2" key="1">
    <citation type="submission" date="2019-12" db="EMBL/GenBank/DDBJ databases">
        <title>Alteromonas phage V22 represents a new genus of marine bacteriophages that requires a novel tail fiber chaperone for host recognition.</title>
        <authorList>
            <person name="Gonzalez-Serrano R."/>
            <person name="Dunne M."/>
            <person name="Rosselli R."/>
            <person name="Martin-Cuadrado A.-B."/>
            <person name="Grosboillot V."/>
            <person name="Zinsli L."/>
            <person name="Roda-Garcia J.J."/>
            <person name="Loessner M.J."/>
            <person name="Rodriguez-Valera F."/>
        </authorList>
    </citation>
    <scope>NUCLEOTIDE SEQUENCE [LARGE SCALE GENOMIC DNA]</scope>
</reference>